<name>A0A5K1K6M3_9APHY</name>
<dbReference type="EMBL" id="LR729607">
    <property type="protein sequence ID" value="VWP01717.1"/>
    <property type="molecule type" value="Genomic_DNA"/>
</dbReference>
<dbReference type="AlphaFoldDB" id="A0A5K1K6M3"/>
<sequence>MDKRGSVLGRLNAARSTLNTSPVIFSLSCRYVSYSHYTSRASNRHESFINTTAPVVMSYATKPFAPFPIKEGLRQATAWMHQESETNFEWEEAERNMCGRFQASAQKTNIWACLYNGCARAFSRLLLLQPQRSWGISNKWDLTTEAWGPTIGSSNVLRMHQLEADLLRVGQPLLSFDILRLVCNSLTDVSDVLSFALVCSALTGDAFRRRLRMSPIHLSNGERVDSFHRFIFADEAARAPHIYGLKLPNPFDYDLDSWDPRFQVMSGRVVDILQAAIHVEYIYFPTTVDLDPVLPAVANMTALRELHIPFALDSTWKVLSTFRSPLRALHIEDCDSDAECVTARSLHDHVANLAPTLEVLDLEYYGDFDIVPSLVTTQFTAMRSLTISTILDFNQYTVEILLRLFPALHGTLDLGTLHTTHGEDTYPTWRNVNMEPSKDHRLAASRPTRLQRPVCLPDGSPMPHPYHGRHGAPPSRTAVSGTRPSS</sequence>
<proteinExistence type="predicted"/>
<protein>
    <submittedName>
        <fullName evidence="2">Benomyl/methotrexate resistance protein</fullName>
    </submittedName>
</protein>
<organism evidence="2">
    <name type="scientific">Ganoderma boninense</name>
    <dbReference type="NCBI Taxonomy" id="34458"/>
    <lineage>
        <taxon>Eukaryota</taxon>
        <taxon>Fungi</taxon>
        <taxon>Dikarya</taxon>
        <taxon>Basidiomycota</taxon>
        <taxon>Agaricomycotina</taxon>
        <taxon>Agaricomycetes</taxon>
        <taxon>Polyporales</taxon>
        <taxon>Polyporaceae</taxon>
        <taxon>Ganoderma</taxon>
    </lineage>
</organism>
<feature type="compositionally biased region" description="Polar residues" evidence="1">
    <location>
        <begin position="477"/>
        <end position="486"/>
    </location>
</feature>
<evidence type="ECO:0000313" key="2">
    <source>
        <dbReference type="EMBL" id="VWP01717.1"/>
    </source>
</evidence>
<dbReference type="PROSITE" id="PS51257">
    <property type="entry name" value="PROKAR_LIPOPROTEIN"/>
    <property type="match status" value="1"/>
</dbReference>
<feature type="region of interest" description="Disordered" evidence="1">
    <location>
        <begin position="430"/>
        <end position="486"/>
    </location>
</feature>
<evidence type="ECO:0000256" key="1">
    <source>
        <dbReference type="SAM" id="MobiDB-lite"/>
    </source>
</evidence>
<reference evidence="2" key="1">
    <citation type="submission" date="2019-10" db="EMBL/GenBank/DDBJ databases">
        <authorList>
            <person name="Nor Muhammad N."/>
        </authorList>
    </citation>
    <scope>NUCLEOTIDE SEQUENCE</scope>
</reference>
<accession>A0A5K1K6M3</accession>
<gene>
    <name evidence="2" type="primary">P28873</name>
</gene>